<gene>
    <name evidence="1" type="ORF">LCMAC201_02730</name>
</gene>
<proteinExistence type="predicted"/>
<accession>A0A481YVN9</accession>
<protein>
    <submittedName>
        <fullName evidence="1">Uncharacterized protein</fullName>
    </submittedName>
</protein>
<name>A0A481YVN9_9VIRU</name>
<reference evidence="1" key="1">
    <citation type="journal article" date="2019" name="MBio">
        <title>Virus Genomes from Deep Sea Sediments Expand the Ocean Megavirome and Support Independent Origins of Viral Gigantism.</title>
        <authorList>
            <person name="Backstrom D."/>
            <person name="Yutin N."/>
            <person name="Jorgensen S.L."/>
            <person name="Dharamshi J."/>
            <person name="Homa F."/>
            <person name="Zaremba-Niedwiedzka K."/>
            <person name="Spang A."/>
            <person name="Wolf Y.I."/>
            <person name="Koonin E.V."/>
            <person name="Ettema T.J."/>
        </authorList>
    </citation>
    <scope>NUCLEOTIDE SEQUENCE</scope>
</reference>
<sequence>MSEYYRFTVAQASDDTWLADCVSDKISFTEDTREKLLAAMKKKFGKQAKCSKRKNKWILNLNPKNIAEKQI</sequence>
<evidence type="ECO:0000313" key="1">
    <source>
        <dbReference type="EMBL" id="QBK87363.1"/>
    </source>
</evidence>
<dbReference type="EMBL" id="MK500349">
    <property type="protein sequence ID" value="QBK87363.1"/>
    <property type="molecule type" value="Genomic_DNA"/>
</dbReference>
<organism evidence="1">
    <name type="scientific">Marseillevirus LCMAC201</name>
    <dbReference type="NCBI Taxonomy" id="2506605"/>
    <lineage>
        <taxon>Viruses</taxon>
        <taxon>Varidnaviria</taxon>
        <taxon>Bamfordvirae</taxon>
        <taxon>Nucleocytoviricota</taxon>
        <taxon>Megaviricetes</taxon>
        <taxon>Pimascovirales</taxon>
        <taxon>Pimascovirales incertae sedis</taxon>
        <taxon>Marseilleviridae</taxon>
    </lineage>
</organism>